<evidence type="ECO:0000313" key="4">
    <source>
        <dbReference type="Proteomes" id="UP000619244"/>
    </source>
</evidence>
<reference evidence="3" key="1">
    <citation type="journal article" date="2014" name="Int. J. Syst. Evol. Microbiol.">
        <title>Complete genome sequence of Corynebacterium casei LMG S-19264T (=DSM 44701T), isolated from a smear-ripened cheese.</title>
        <authorList>
            <consortium name="US DOE Joint Genome Institute (JGI-PGF)"/>
            <person name="Walter F."/>
            <person name="Albersmeier A."/>
            <person name="Kalinowski J."/>
            <person name="Ruckert C."/>
        </authorList>
    </citation>
    <scope>NUCLEOTIDE SEQUENCE</scope>
    <source>
        <strain evidence="3">JCM 4790</strain>
    </source>
</reference>
<feature type="compositionally biased region" description="Basic and acidic residues" evidence="2">
    <location>
        <begin position="109"/>
        <end position="126"/>
    </location>
</feature>
<organism evidence="3 4">
    <name type="scientific">Streptomyces minutiscleroticus</name>
    <dbReference type="NCBI Taxonomy" id="68238"/>
    <lineage>
        <taxon>Bacteria</taxon>
        <taxon>Bacillati</taxon>
        <taxon>Actinomycetota</taxon>
        <taxon>Actinomycetes</taxon>
        <taxon>Kitasatosporales</taxon>
        <taxon>Streptomycetaceae</taxon>
        <taxon>Streptomyces</taxon>
    </lineage>
</organism>
<evidence type="ECO:0000313" key="3">
    <source>
        <dbReference type="EMBL" id="GGY04208.1"/>
    </source>
</evidence>
<feature type="region of interest" description="Disordered" evidence="2">
    <location>
        <begin position="79"/>
        <end position="140"/>
    </location>
</feature>
<dbReference type="GO" id="GO:0015074">
    <property type="term" value="P:DNA integration"/>
    <property type="evidence" value="ECO:0007669"/>
    <property type="project" value="InterPro"/>
</dbReference>
<comment type="caution">
    <text evidence="3">The sequence shown here is derived from an EMBL/GenBank/DDBJ whole genome shotgun (WGS) entry which is preliminary data.</text>
</comment>
<reference evidence="3" key="2">
    <citation type="submission" date="2020-09" db="EMBL/GenBank/DDBJ databases">
        <authorList>
            <person name="Sun Q."/>
            <person name="Ohkuma M."/>
        </authorList>
    </citation>
    <scope>NUCLEOTIDE SEQUENCE</scope>
    <source>
        <strain evidence="3">JCM 4790</strain>
    </source>
</reference>
<dbReference type="Gene3D" id="1.10.443.10">
    <property type="entry name" value="Intergrase catalytic core"/>
    <property type="match status" value="1"/>
</dbReference>
<evidence type="ECO:0008006" key="5">
    <source>
        <dbReference type="Google" id="ProtNLM"/>
    </source>
</evidence>
<proteinExistence type="predicted"/>
<evidence type="ECO:0000256" key="2">
    <source>
        <dbReference type="SAM" id="MobiDB-lite"/>
    </source>
</evidence>
<dbReference type="SUPFAM" id="SSF56349">
    <property type="entry name" value="DNA breaking-rejoining enzymes"/>
    <property type="match status" value="1"/>
</dbReference>
<dbReference type="GO" id="GO:0003677">
    <property type="term" value="F:DNA binding"/>
    <property type="evidence" value="ECO:0007669"/>
    <property type="project" value="InterPro"/>
</dbReference>
<dbReference type="GO" id="GO:0006310">
    <property type="term" value="P:DNA recombination"/>
    <property type="evidence" value="ECO:0007669"/>
    <property type="project" value="UniProtKB-KW"/>
</dbReference>
<keyword evidence="4" id="KW-1185">Reference proteome</keyword>
<accession>A0A918U757</accession>
<dbReference type="EMBL" id="BMVU01000052">
    <property type="protein sequence ID" value="GGY04208.1"/>
    <property type="molecule type" value="Genomic_DNA"/>
</dbReference>
<keyword evidence="1" id="KW-0233">DNA recombination</keyword>
<gene>
    <name evidence="3" type="ORF">GCM10010358_67230</name>
</gene>
<dbReference type="AlphaFoldDB" id="A0A918U757"/>
<dbReference type="Proteomes" id="UP000619244">
    <property type="component" value="Unassembled WGS sequence"/>
</dbReference>
<dbReference type="InterPro" id="IPR013762">
    <property type="entry name" value="Integrase-like_cat_sf"/>
</dbReference>
<dbReference type="InterPro" id="IPR011010">
    <property type="entry name" value="DNA_brk_join_enz"/>
</dbReference>
<sequence length="163" mass="17515">MPADPDDPALCPVVRVRAWLEELRRHGITSGPLFRHITRGGTIRPRSGPRGNFLSPDAIGNIVKSRALLAGVKAPGGRAVTAHGLRRGPAQEISEAGGGPDLAGPVETRLPHDPQALHRARPREDGQPPARGPGQGPRIDRCLTTYYLNRHVMIERDAGTVFA</sequence>
<protein>
    <recommendedName>
        <fullName evidence="5">Integrase</fullName>
    </recommendedName>
</protein>
<evidence type="ECO:0000256" key="1">
    <source>
        <dbReference type="ARBA" id="ARBA00023172"/>
    </source>
</evidence>
<dbReference type="RefSeq" id="WP_190194120.1">
    <property type="nucleotide sequence ID" value="NZ_BMVU01000052.1"/>
</dbReference>
<name>A0A918U757_9ACTN</name>